<dbReference type="InterPro" id="IPR018257">
    <property type="entry name" value="Ribosomal_bL19_CS"/>
</dbReference>
<dbReference type="PANTHER" id="PTHR15680">
    <property type="entry name" value="RIBOSOMAL PROTEIN L19"/>
    <property type="match status" value="1"/>
</dbReference>
<sequence length="122" mass="14332">MKKNTISYSEMINEVEKQYTKDKIPQIEIGDNVKIHKIIQEGNKERIQLSEGVVISQRTNKLNHTITIRKIIQNIGVERVYLIHSPKIMNIEVSRKSKVRRSKLYYLRSRSGKATKLKQKLK</sequence>
<dbReference type="NCBIfam" id="TIGR01024">
    <property type="entry name" value="rplS_bact"/>
    <property type="match status" value="1"/>
</dbReference>
<proteinExistence type="inferred from homology"/>
<dbReference type="SUPFAM" id="SSF50104">
    <property type="entry name" value="Translation proteins SH3-like domain"/>
    <property type="match status" value="1"/>
</dbReference>
<dbReference type="GO" id="GO:1990904">
    <property type="term" value="C:ribonucleoprotein complex"/>
    <property type="evidence" value="ECO:0007669"/>
    <property type="project" value="UniProtKB-KW"/>
</dbReference>
<dbReference type="GO" id="GO:0003735">
    <property type="term" value="F:structural constituent of ribosome"/>
    <property type="evidence" value="ECO:0007669"/>
    <property type="project" value="InterPro"/>
</dbReference>
<dbReference type="PRINTS" id="PR00061">
    <property type="entry name" value="RIBOSOMALL19"/>
</dbReference>
<dbReference type="Gene3D" id="2.30.30.790">
    <property type="match status" value="1"/>
</dbReference>
<dbReference type="PIRSF" id="PIRSF002191">
    <property type="entry name" value="Ribosomal_L19"/>
    <property type="match status" value="1"/>
</dbReference>
<dbReference type="GO" id="GO:0009507">
    <property type="term" value="C:chloroplast"/>
    <property type="evidence" value="ECO:0007669"/>
    <property type="project" value="UniProtKB-SubCell"/>
</dbReference>
<keyword evidence="5" id="KW-0934">Plastid</keyword>
<accession>A0A1Z1MDX0</accession>
<keyword evidence="5" id="KW-0150">Chloroplast</keyword>
<dbReference type="InterPro" id="IPR001857">
    <property type="entry name" value="Ribosomal_bL19"/>
</dbReference>
<organism evidence="5">
    <name type="scientific">Chondria sp.</name>
    <name type="common">in: red algae</name>
    <dbReference type="NCBI Taxonomy" id="1982705"/>
    <lineage>
        <taxon>Eukaryota</taxon>
        <taxon>Rhodophyta</taxon>
        <taxon>Florideophyceae</taxon>
        <taxon>Rhodymeniophycidae</taxon>
        <taxon>Ceramiales</taxon>
        <taxon>Rhodomelaceae</taxon>
        <taxon>Chondrieae</taxon>
        <taxon>Chondria</taxon>
    </lineage>
</organism>
<name>A0A1Z1MDX0_9FLOR</name>
<comment type="subcellular location">
    <subcellularLocation>
        <location evidence="4">Plastid</location>
        <location evidence="4">Chloroplast</location>
    </subcellularLocation>
</comment>
<gene>
    <name evidence="4 5" type="primary">rpl19</name>
</gene>
<dbReference type="PANTHER" id="PTHR15680:SF9">
    <property type="entry name" value="LARGE RIBOSOMAL SUBUNIT PROTEIN BL19M"/>
    <property type="match status" value="1"/>
</dbReference>
<keyword evidence="2 4" id="KW-0689">Ribosomal protein</keyword>
<keyword evidence="3 4" id="KW-0687">Ribonucleoprotein</keyword>
<dbReference type="GO" id="GO:0005840">
    <property type="term" value="C:ribosome"/>
    <property type="evidence" value="ECO:0007669"/>
    <property type="project" value="UniProtKB-KW"/>
</dbReference>
<evidence type="ECO:0000256" key="4">
    <source>
        <dbReference type="HAMAP-Rule" id="MF_00402"/>
    </source>
</evidence>
<dbReference type="Pfam" id="PF01245">
    <property type="entry name" value="Ribosomal_L19"/>
    <property type="match status" value="1"/>
</dbReference>
<evidence type="ECO:0000256" key="3">
    <source>
        <dbReference type="ARBA" id="ARBA00023274"/>
    </source>
</evidence>
<evidence type="ECO:0000256" key="1">
    <source>
        <dbReference type="ARBA" id="ARBA00005781"/>
    </source>
</evidence>
<evidence type="ECO:0000256" key="2">
    <source>
        <dbReference type="ARBA" id="ARBA00022980"/>
    </source>
</evidence>
<dbReference type="GO" id="GO:0006412">
    <property type="term" value="P:translation"/>
    <property type="evidence" value="ECO:0007669"/>
    <property type="project" value="UniProtKB-UniRule"/>
</dbReference>
<evidence type="ECO:0000313" key="5">
    <source>
        <dbReference type="EMBL" id="ARW64230.1"/>
    </source>
</evidence>
<dbReference type="InterPro" id="IPR038657">
    <property type="entry name" value="Ribosomal_bL19_sf"/>
</dbReference>
<dbReference type="InterPro" id="IPR008991">
    <property type="entry name" value="Translation_prot_SH3-like_sf"/>
</dbReference>
<reference evidence="5" key="1">
    <citation type="journal article" date="2017" name="J. Phycol.">
        <title>Analysis of chloroplast genomes and a supermatrix inform reclassification of the Rhodomelaceae (Rhodophyta).</title>
        <authorList>
            <person name="Diaz-Tapia P."/>
            <person name="Maggs C.A."/>
            <person name="West J.A."/>
            <person name="Verbruggen H."/>
        </authorList>
    </citation>
    <scope>NUCLEOTIDE SEQUENCE</scope>
    <source>
        <strain evidence="5">PD745</strain>
    </source>
</reference>
<dbReference type="PROSITE" id="PS01015">
    <property type="entry name" value="RIBOSOMAL_L19"/>
    <property type="match status" value="1"/>
</dbReference>
<dbReference type="EMBL" id="MF101431">
    <property type="protein sequence ID" value="ARW64230.1"/>
    <property type="molecule type" value="Genomic_DNA"/>
</dbReference>
<dbReference type="AlphaFoldDB" id="A0A1Z1MDX0"/>
<geneLocation type="chloroplast" evidence="5"/>
<protein>
    <recommendedName>
        <fullName evidence="4">Large ribosomal subunit protein bL19c</fullName>
    </recommendedName>
</protein>
<comment type="similarity">
    <text evidence="1 4">Belongs to the bacterial ribosomal protein bL19 family.</text>
</comment>
<dbReference type="HAMAP" id="MF_00402">
    <property type="entry name" value="Ribosomal_bL19"/>
    <property type="match status" value="1"/>
</dbReference>